<dbReference type="Proteomes" id="UP001162501">
    <property type="component" value="Chromosome 11"/>
</dbReference>
<proteinExistence type="predicted"/>
<gene>
    <name evidence="1" type="ORF">MRATA1EN3_LOCUS3882</name>
</gene>
<evidence type="ECO:0000313" key="1">
    <source>
        <dbReference type="EMBL" id="CAI9692669.1"/>
    </source>
</evidence>
<organism evidence="1 2">
    <name type="scientific">Rangifer tarandus platyrhynchus</name>
    <name type="common">Svalbard reindeer</name>
    <dbReference type="NCBI Taxonomy" id="3082113"/>
    <lineage>
        <taxon>Eukaryota</taxon>
        <taxon>Metazoa</taxon>
        <taxon>Chordata</taxon>
        <taxon>Craniata</taxon>
        <taxon>Vertebrata</taxon>
        <taxon>Euteleostomi</taxon>
        <taxon>Mammalia</taxon>
        <taxon>Eutheria</taxon>
        <taxon>Laurasiatheria</taxon>
        <taxon>Artiodactyla</taxon>
        <taxon>Ruminantia</taxon>
        <taxon>Pecora</taxon>
        <taxon>Cervidae</taxon>
        <taxon>Odocoileinae</taxon>
        <taxon>Rangifer</taxon>
    </lineage>
</organism>
<accession>A0ACB0DWM0</accession>
<dbReference type="EMBL" id="OX596095">
    <property type="protein sequence ID" value="CAI9692669.1"/>
    <property type="molecule type" value="Genomic_DNA"/>
</dbReference>
<evidence type="ECO:0000313" key="2">
    <source>
        <dbReference type="Proteomes" id="UP001162501"/>
    </source>
</evidence>
<sequence length="189" mass="20458">MGRKSCRVRRSLGGTGVPVDIGERLVDSHRWAQPEETQHCRVRRRPEWRFPDQGLVGLPCLLSAEGSVQSEASAQSEMSREQEPGRSTKEVPTADGPSPPGGLVTQAGLAQTRWESLLVPEGRAVERAERLRNGRSGHASPRILQAAGGRSRSRRGLEVPSGVQCAPGGLHTAAVITRHRVPSSDVFHL</sequence>
<reference evidence="1" key="1">
    <citation type="submission" date="2023-05" db="EMBL/GenBank/DDBJ databases">
        <authorList>
            <consortium name="ELIXIR-Norway"/>
        </authorList>
    </citation>
    <scope>NUCLEOTIDE SEQUENCE</scope>
</reference>
<name>A0ACB0DWM0_RANTA</name>
<protein>
    <submittedName>
        <fullName evidence="1">Uncharacterized protein</fullName>
    </submittedName>
</protein>